<protein>
    <submittedName>
        <fullName evidence="13">Putative sodium/solute symporter</fullName>
    </submittedName>
</protein>
<dbReference type="InterPro" id="IPR051163">
    <property type="entry name" value="Sodium:Solute_Symporter_SSF"/>
</dbReference>
<feature type="transmembrane region" description="Helical" evidence="12">
    <location>
        <begin position="523"/>
        <end position="547"/>
    </location>
</feature>
<dbReference type="GO" id="GO:0015293">
    <property type="term" value="F:symporter activity"/>
    <property type="evidence" value="ECO:0007669"/>
    <property type="project" value="TreeGrafter"/>
</dbReference>
<feature type="transmembrane region" description="Helical" evidence="12">
    <location>
        <begin position="171"/>
        <end position="193"/>
    </location>
</feature>
<evidence type="ECO:0000256" key="10">
    <source>
        <dbReference type="ARBA" id="ARBA00023201"/>
    </source>
</evidence>
<evidence type="ECO:0000256" key="5">
    <source>
        <dbReference type="ARBA" id="ARBA00022692"/>
    </source>
</evidence>
<evidence type="ECO:0000256" key="7">
    <source>
        <dbReference type="ARBA" id="ARBA00023053"/>
    </source>
</evidence>
<dbReference type="CDD" id="cd11492">
    <property type="entry name" value="SLC5sbd_NIS-SMVT"/>
    <property type="match status" value="1"/>
</dbReference>
<evidence type="ECO:0000256" key="11">
    <source>
        <dbReference type="RuleBase" id="RU362091"/>
    </source>
</evidence>
<dbReference type="Gene3D" id="1.20.1730.10">
    <property type="entry name" value="Sodium/glucose cotransporter"/>
    <property type="match status" value="1"/>
</dbReference>
<dbReference type="GO" id="GO:0006814">
    <property type="term" value="P:sodium ion transport"/>
    <property type="evidence" value="ECO:0007669"/>
    <property type="project" value="UniProtKB-KW"/>
</dbReference>
<evidence type="ECO:0000256" key="3">
    <source>
        <dbReference type="ARBA" id="ARBA00022448"/>
    </source>
</evidence>
<dbReference type="PROSITE" id="PS50283">
    <property type="entry name" value="NA_SOLUT_SYMP_3"/>
    <property type="match status" value="1"/>
</dbReference>
<evidence type="ECO:0000256" key="9">
    <source>
        <dbReference type="ARBA" id="ARBA00023136"/>
    </source>
</evidence>
<evidence type="ECO:0000313" key="13">
    <source>
        <dbReference type="EMBL" id="JAV04507.1"/>
    </source>
</evidence>
<keyword evidence="10" id="KW-0739">Sodium transport</keyword>
<dbReference type="PANTHER" id="PTHR42985">
    <property type="entry name" value="SODIUM-COUPLED MONOCARBOXYLATE TRANSPORTER"/>
    <property type="match status" value="1"/>
</dbReference>
<accession>A0A1L8DDQ3</accession>
<evidence type="ECO:0000256" key="6">
    <source>
        <dbReference type="ARBA" id="ARBA00022989"/>
    </source>
</evidence>
<evidence type="ECO:0000256" key="1">
    <source>
        <dbReference type="ARBA" id="ARBA00004651"/>
    </source>
</evidence>
<dbReference type="AlphaFoldDB" id="A0A1L8DDQ3"/>
<keyword evidence="5 12" id="KW-0812">Transmembrane</keyword>
<feature type="transmembrane region" description="Helical" evidence="12">
    <location>
        <begin position="62"/>
        <end position="81"/>
    </location>
</feature>
<proteinExistence type="inferred from homology"/>
<feature type="transmembrane region" description="Helical" evidence="12">
    <location>
        <begin position="287"/>
        <end position="310"/>
    </location>
</feature>
<feature type="transmembrane region" description="Helical" evidence="12">
    <location>
        <begin position="347"/>
        <end position="371"/>
    </location>
</feature>
<feature type="transmembrane region" description="Helical" evidence="12">
    <location>
        <begin position="93"/>
        <end position="115"/>
    </location>
</feature>
<keyword evidence="3" id="KW-0813">Transport</keyword>
<feature type="transmembrane region" description="Helical" evidence="12">
    <location>
        <begin position="136"/>
        <end position="159"/>
    </location>
</feature>
<keyword evidence="9 12" id="KW-0472">Membrane</keyword>
<comment type="similarity">
    <text evidence="2 11">Belongs to the sodium:solute symporter (SSF) (TC 2.A.21) family.</text>
</comment>
<comment type="subcellular location">
    <subcellularLocation>
        <location evidence="1">Cell membrane</location>
        <topology evidence="1">Multi-pass membrane protein</topology>
    </subcellularLocation>
</comment>
<dbReference type="InterPro" id="IPR001734">
    <property type="entry name" value="Na/solute_symporter"/>
</dbReference>
<dbReference type="EMBL" id="GFDF01009577">
    <property type="protein sequence ID" value="JAV04507.1"/>
    <property type="molecule type" value="Transcribed_RNA"/>
</dbReference>
<feature type="transmembrane region" description="Helical" evidence="12">
    <location>
        <begin position="247"/>
        <end position="266"/>
    </location>
</feature>
<dbReference type="NCBIfam" id="TIGR00813">
    <property type="entry name" value="sss"/>
    <property type="match status" value="1"/>
</dbReference>
<keyword evidence="6 12" id="KW-1133">Transmembrane helix</keyword>
<feature type="transmembrane region" description="Helical" evidence="12">
    <location>
        <begin position="200"/>
        <end position="219"/>
    </location>
</feature>
<organism evidence="13">
    <name type="scientific">Nyssomyia neivai</name>
    <dbReference type="NCBI Taxonomy" id="330878"/>
    <lineage>
        <taxon>Eukaryota</taxon>
        <taxon>Metazoa</taxon>
        <taxon>Ecdysozoa</taxon>
        <taxon>Arthropoda</taxon>
        <taxon>Hexapoda</taxon>
        <taxon>Insecta</taxon>
        <taxon>Pterygota</taxon>
        <taxon>Neoptera</taxon>
        <taxon>Endopterygota</taxon>
        <taxon>Diptera</taxon>
        <taxon>Nematocera</taxon>
        <taxon>Psychodoidea</taxon>
        <taxon>Psychodidae</taxon>
        <taxon>Nyssomyia</taxon>
    </lineage>
</organism>
<keyword evidence="7" id="KW-0915">Sodium</keyword>
<dbReference type="GO" id="GO:0005886">
    <property type="term" value="C:plasma membrane"/>
    <property type="evidence" value="ECO:0007669"/>
    <property type="project" value="UniProtKB-SubCell"/>
</dbReference>
<evidence type="ECO:0000256" key="4">
    <source>
        <dbReference type="ARBA" id="ARBA00022475"/>
    </source>
</evidence>
<feature type="transmembrane region" description="Helical" evidence="12">
    <location>
        <begin position="391"/>
        <end position="411"/>
    </location>
</feature>
<dbReference type="PANTHER" id="PTHR42985:SF46">
    <property type="entry name" value="FI02923P-RELATED"/>
    <property type="match status" value="1"/>
</dbReference>
<reference evidence="13" key="1">
    <citation type="submission" date="2016-12" db="EMBL/GenBank/DDBJ databases">
        <title>An insight into the sialome and mialome of the sand fly, Nyssomyia neivai.</title>
        <authorList>
            <person name="Sebastian V."/>
            <person name="Goulart T.M."/>
            <person name="Oliveira W."/>
            <person name="Calvo E."/>
            <person name="Oliveira L.F."/>
            <person name="Pinto M.C."/>
            <person name="Rosselino A.M."/>
            <person name="Ribeiro J.M."/>
        </authorList>
    </citation>
    <scope>NUCLEOTIDE SEQUENCE</scope>
</reference>
<keyword evidence="4" id="KW-1003">Cell membrane</keyword>
<dbReference type="InterPro" id="IPR038377">
    <property type="entry name" value="Na/Glc_symporter_sf"/>
</dbReference>
<feature type="transmembrane region" description="Helical" evidence="12">
    <location>
        <begin position="450"/>
        <end position="466"/>
    </location>
</feature>
<evidence type="ECO:0000256" key="8">
    <source>
        <dbReference type="ARBA" id="ARBA00023065"/>
    </source>
</evidence>
<name>A0A1L8DDQ3_9DIPT</name>
<evidence type="ECO:0000256" key="12">
    <source>
        <dbReference type="SAM" id="Phobius"/>
    </source>
</evidence>
<dbReference type="Pfam" id="PF00474">
    <property type="entry name" value="SSF"/>
    <property type="match status" value="1"/>
</dbReference>
<keyword evidence="8" id="KW-0406">Ion transport</keyword>
<feature type="transmembrane region" description="Helical" evidence="12">
    <location>
        <begin position="20"/>
        <end position="42"/>
    </location>
</feature>
<evidence type="ECO:0000256" key="2">
    <source>
        <dbReference type="ARBA" id="ARBA00006434"/>
    </source>
</evidence>
<feature type="transmembrane region" description="Helical" evidence="12">
    <location>
        <begin position="417"/>
        <end position="438"/>
    </location>
</feature>
<sequence>MMNFSTVDSLIPIGSGQFQALDYVVFISMLAISMAVGIYFGFFGNNNSTEEYLLGGRRMKTIPIAISLIASQISGVTILSIPAELYGYGTQYAIMIPFMIVTVSIINFVFVPVFYHNNIYNCYEYLEMRFSRRTRHLITIIFLAYSYVFLPIILFIPSIALAQVTGMNVHLINTIACSVCVIYTMLGGIKAVVWTDVIQGTIMVGASLVILICGILKVGNISEVVNRAFQGNRIEFFNMNLDLTVRATFPNMVLGGIFSWTSYIGLNQSCVQRIVSLKTVKHARTSLWIFCFGYYIIVGINCFIGLTMFARYYQCDPLQLGIVDKLDKMVPYFVQDTVGELSGMTGIFISCVFSAGLSTMSASFNSLSGVIYQDYLGKLPGMSKSEKMASFWMKSIVVVSGVICVLCGFVVDKFSSLLEIMLTISTVTNGATLGVYCLGMLNPWANDNGAFWGTIASVFFTGYLAVRSKIAVLAGEITYPLLPSRIDGCDAFGLNVTTGFITDSLNATTACPMNEEFALHKIAFIWFAVIGFIIVLVVGIPVSMLTGSNDIYRTGKKLISPVAHWLLPEDIRMKIPPRNTEVPLIDKDGNPIKDSTWVWETTQKTDK</sequence>